<protein>
    <submittedName>
        <fullName evidence="1">Uncharacterized protein</fullName>
    </submittedName>
</protein>
<proteinExistence type="predicted"/>
<keyword evidence="2" id="KW-1185">Reference proteome</keyword>
<organism evidence="1 2">
    <name type="scientific">Portunus trituberculatus</name>
    <name type="common">Swimming crab</name>
    <name type="synonym">Neptunus trituberculatus</name>
    <dbReference type="NCBI Taxonomy" id="210409"/>
    <lineage>
        <taxon>Eukaryota</taxon>
        <taxon>Metazoa</taxon>
        <taxon>Ecdysozoa</taxon>
        <taxon>Arthropoda</taxon>
        <taxon>Crustacea</taxon>
        <taxon>Multicrustacea</taxon>
        <taxon>Malacostraca</taxon>
        <taxon>Eumalacostraca</taxon>
        <taxon>Eucarida</taxon>
        <taxon>Decapoda</taxon>
        <taxon>Pleocyemata</taxon>
        <taxon>Brachyura</taxon>
        <taxon>Eubrachyura</taxon>
        <taxon>Portunoidea</taxon>
        <taxon>Portunidae</taxon>
        <taxon>Portuninae</taxon>
        <taxon>Portunus</taxon>
    </lineage>
</organism>
<dbReference type="Gene3D" id="3.30.310.130">
    <property type="entry name" value="Ubiquitin-related"/>
    <property type="match status" value="1"/>
</dbReference>
<accession>A0A5B7D7P7</accession>
<comment type="caution">
    <text evidence="1">The sequence shown here is derived from an EMBL/GenBank/DDBJ whole genome shotgun (WGS) entry which is preliminary data.</text>
</comment>
<dbReference type="AlphaFoldDB" id="A0A5B7D7P7"/>
<dbReference type="InterPro" id="IPR038765">
    <property type="entry name" value="Papain-like_cys_pep_sf"/>
</dbReference>
<dbReference type="SUPFAM" id="SSF54001">
    <property type="entry name" value="Cysteine proteinases"/>
    <property type="match status" value="1"/>
</dbReference>
<evidence type="ECO:0000313" key="2">
    <source>
        <dbReference type="Proteomes" id="UP000324222"/>
    </source>
</evidence>
<dbReference type="OrthoDB" id="1939479at2759"/>
<evidence type="ECO:0000313" key="1">
    <source>
        <dbReference type="EMBL" id="MPC17309.1"/>
    </source>
</evidence>
<name>A0A5B7D7P7_PORTR</name>
<reference evidence="1 2" key="1">
    <citation type="submission" date="2019-05" db="EMBL/GenBank/DDBJ databases">
        <title>Another draft genome of Portunus trituberculatus and its Hox gene families provides insights of decapod evolution.</title>
        <authorList>
            <person name="Jeong J.-H."/>
            <person name="Song I."/>
            <person name="Kim S."/>
            <person name="Choi T."/>
            <person name="Kim D."/>
            <person name="Ryu S."/>
            <person name="Kim W."/>
        </authorList>
    </citation>
    <scope>NUCLEOTIDE SEQUENCE [LARGE SCALE GENOMIC DNA]</scope>
    <source>
        <tissue evidence="1">Muscle</tissue>
    </source>
</reference>
<dbReference type="CDD" id="cd09275">
    <property type="entry name" value="RNase_HI_RT_DIRS1"/>
    <property type="match status" value="1"/>
</dbReference>
<sequence>MERSQKNVNYPRVYAFNTFFYPKLSKSGYHSVRRWTKKGLSYKSRACSFAFNLNGPAQCKTTRSGSAGLLTIWWTYSGGLWNPIFSLAGDLQDLVLQGKMVGVFMDNITALAYLSHHGGIHSLTLNDEVQRMLRWAEDRAIVLRPQLISGSHNTVADSLSQESQVISMEWTLWQLWGMPLVDLFTTSQNFRLPAFVSLLPNPMAIATDAFLILGITWIYTPFHRFWQSGNFFPSSGCHGGHPSSSLYRSGHAGNGSQICYRRPSTLPPPPSTDKFSAAVSLPSLPRQSPHTLAGCVETVQQLRYQGYSQKVAKFLVGSRQHSTIVSYQYKLSALMTMNGSSVLFMLCGVTFIGHGPHLGLGTFFSRSGTPCTLSKMAISYFLWQLIQTVHEDFPDHLGLTSRPGAYELLCGRHGVALRRGVLGAHEPLCGRQGVALHHGAFSAPRPVPFETTAYVPYCWSIFNLYYKAINVECIHGSR</sequence>
<dbReference type="Proteomes" id="UP000324222">
    <property type="component" value="Unassembled WGS sequence"/>
</dbReference>
<dbReference type="EMBL" id="VSRR010000577">
    <property type="protein sequence ID" value="MPC17309.1"/>
    <property type="molecule type" value="Genomic_DNA"/>
</dbReference>
<gene>
    <name evidence="1" type="ORF">E2C01_010160</name>
</gene>